<reference evidence="3" key="1">
    <citation type="submission" date="2017-09" db="EMBL/GenBank/DDBJ databases">
        <title>Depth-based differentiation of microbial function through sediment-hosted aquifers and enrichment of novel symbionts in the deep terrestrial subsurface.</title>
        <authorList>
            <person name="Probst A.J."/>
            <person name="Ladd B."/>
            <person name="Jarett J.K."/>
            <person name="Geller-Mcgrath D.E."/>
            <person name="Sieber C.M.K."/>
            <person name="Emerson J.B."/>
            <person name="Anantharaman K."/>
            <person name="Thomas B.C."/>
            <person name="Malmstrom R."/>
            <person name="Stieglmeier M."/>
            <person name="Klingl A."/>
            <person name="Woyke T."/>
            <person name="Ryan C.M."/>
            <person name="Banfield J.F."/>
        </authorList>
    </citation>
    <scope>NUCLEOTIDE SEQUENCE [LARGE SCALE GENOMIC DNA]</scope>
</reference>
<accession>A0A2H0V994</accession>
<comment type="caution">
    <text evidence="2">The sequence shown here is derived from an EMBL/GenBank/DDBJ whole genome shotgun (WGS) entry which is preliminary data.</text>
</comment>
<proteinExistence type="predicted"/>
<organism evidence="2 3">
    <name type="scientific">Candidatus Falkowbacteria bacterium CG10_big_fil_rev_8_21_14_0_10_37_18</name>
    <dbReference type="NCBI Taxonomy" id="1974562"/>
    <lineage>
        <taxon>Bacteria</taxon>
        <taxon>Candidatus Falkowiibacteriota</taxon>
    </lineage>
</organism>
<name>A0A2H0V994_9BACT</name>
<keyword evidence="1" id="KW-1133">Transmembrane helix</keyword>
<sequence length="349" mass="39246">MIKIIHRYLRGRWERYYFKSHWHFILDFTLLSLIVVLVASLVSLYFYKPNLPGLGTYYPHSVNLNNPPLDLQFKSEAKSFRTNEGIDLKIIYNNKATIAVKNLEIDFTPLDDNFYVAKVETESESAAVIQGQTLIINQIPAGASGEVDIKISFNSKNKGLRQLTWRTNSSYSLAGQILTATYSLPLVIVAADLHVQSYAYYTSPQGDQLGTGPIPPIVGLPTNYWIFWEARSTDDFSNLVLSARLPQGVELSQRQSLLAGDFNYNADARQLIWKIPVLKGQDDNYRLGFEVQLIPTVAQTDKILNLINDFRYSAQDTATEEIITGTLGPLTTNLSDDHFNSGRGKVLAQ</sequence>
<keyword evidence="1" id="KW-0472">Membrane</keyword>
<evidence type="ECO:0000256" key="1">
    <source>
        <dbReference type="SAM" id="Phobius"/>
    </source>
</evidence>
<dbReference type="Proteomes" id="UP000229972">
    <property type="component" value="Unassembled WGS sequence"/>
</dbReference>
<evidence type="ECO:0000313" key="2">
    <source>
        <dbReference type="EMBL" id="PIR95674.1"/>
    </source>
</evidence>
<feature type="transmembrane region" description="Helical" evidence="1">
    <location>
        <begin position="21"/>
        <end position="47"/>
    </location>
</feature>
<protein>
    <submittedName>
        <fullName evidence="2">Uncharacterized protein</fullName>
    </submittedName>
</protein>
<evidence type="ECO:0000313" key="3">
    <source>
        <dbReference type="Proteomes" id="UP000229972"/>
    </source>
</evidence>
<keyword evidence="1" id="KW-0812">Transmembrane</keyword>
<dbReference type="EMBL" id="PFAL01000012">
    <property type="protein sequence ID" value="PIR95674.1"/>
    <property type="molecule type" value="Genomic_DNA"/>
</dbReference>
<dbReference type="AlphaFoldDB" id="A0A2H0V994"/>
<gene>
    <name evidence="2" type="ORF">COT93_00910</name>
</gene>